<dbReference type="HOGENOM" id="CLU_076318_0_1_2"/>
<dbReference type="PANTHER" id="PTHR30087:SF0">
    <property type="entry name" value="INNER MEMBRANE PROTEIN"/>
    <property type="match status" value="1"/>
</dbReference>
<dbReference type="eggNOG" id="arCOG04848">
    <property type="taxonomic scope" value="Archaea"/>
</dbReference>
<gene>
    <name evidence="2" type="ordered locus">Mevan_0380</name>
</gene>
<name>A6UP67_METVS</name>
<evidence type="ECO:0000313" key="3">
    <source>
        <dbReference type="Proteomes" id="UP000001107"/>
    </source>
</evidence>
<sequence>MKNFKKPNIIISRCIEHDNCRYDGHKISSDFVKNTKKYFNYITVCPEVEIGLPIPRNSLKIAFKNNNYEFVQNNTYNNYTEKIRIFSSNFLESITNVDGFILKNKSPSCGVKGVKIYLENGNPINQKTEGFFAKEVLKRFPNIPIEDEARLRNKRIKDHFLTKVYTLLDFKDTKYSKSIKELIEFHTKNKLLFMAYNQKQKDILGNIVGNYSKNFDNLIKYYELNLNLLLSRPPLTESNINVLMHIFGYVSRKLSKEEKELFIESLERYRNELECINIPIILLKSWIIRFDVDYLKKQTYFEPFPMELSDNSDLFKRDYWKE</sequence>
<proteinExistence type="predicted"/>
<dbReference type="RefSeq" id="WP_011972192.1">
    <property type="nucleotide sequence ID" value="NC_009634.1"/>
</dbReference>
<evidence type="ECO:0000313" key="2">
    <source>
        <dbReference type="EMBL" id="ABR54289.1"/>
    </source>
</evidence>
<dbReference type="InterPro" id="IPR013560">
    <property type="entry name" value="DUF1722"/>
</dbReference>
<dbReference type="InterPro" id="IPR017087">
    <property type="entry name" value="UCP037004"/>
</dbReference>
<dbReference type="Proteomes" id="UP000001107">
    <property type="component" value="Chromosome"/>
</dbReference>
<accession>A6UP67</accession>
<dbReference type="GeneID" id="5325726"/>
<dbReference type="KEGG" id="mvn:Mevan_0380"/>
<dbReference type="InterPro" id="IPR007553">
    <property type="entry name" value="2-thiour_desulf"/>
</dbReference>
<organism evidence="2 3">
    <name type="scientific">Methanococcus vannielii (strain ATCC 35089 / DSM 1224 / JCM 13029 / OCM 148 / SB)</name>
    <dbReference type="NCBI Taxonomy" id="406327"/>
    <lineage>
        <taxon>Archaea</taxon>
        <taxon>Methanobacteriati</taxon>
        <taxon>Methanobacteriota</taxon>
        <taxon>Methanomada group</taxon>
        <taxon>Methanococci</taxon>
        <taxon>Methanococcales</taxon>
        <taxon>Methanococcaceae</taxon>
        <taxon>Methanococcus</taxon>
    </lineage>
</organism>
<reference evidence="2" key="1">
    <citation type="submission" date="2007-06" db="EMBL/GenBank/DDBJ databases">
        <title>Complete sequence of Methanococcus vannielii SB.</title>
        <authorList>
            <consortium name="US DOE Joint Genome Institute"/>
            <person name="Copeland A."/>
            <person name="Lucas S."/>
            <person name="Lapidus A."/>
            <person name="Barry K."/>
            <person name="Glavina del Rio T."/>
            <person name="Dalin E."/>
            <person name="Tice H."/>
            <person name="Pitluck S."/>
            <person name="Chain P."/>
            <person name="Malfatti S."/>
            <person name="Shin M."/>
            <person name="Vergez L."/>
            <person name="Schmutz J."/>
            <person name="Larimer F."/>
            <person name="Land M."/>
            <person name="Hauser L."/>
            <person name="Kyrpides N."/>
            <person name="Anderson I."/>
            <person name="Sieprawska-Lupa M."/>
            <person name="Whitman W.B."/>
            <person name="Richardson P."/>
        </authorList>
    </citation>
    <scope>NUCLEOTIDE SEQUENCE [LARGE SCALE GENOMIC DNA]</scope>
    <source>
        <strain evidence="2">SB</strain>
    </source>
</reference>
<dbReference type="Pfam" id="PF08349">
    <property type="entry name" value="DUF1722"/>
    <property type="match status" value="1"/>
</dbReference>
<dbReference type="Pfam" id="PF04463">
    <property type="entry name" value="2-thiour_desulf"/>
    <property type="match status" value="1"/>
</dbReference>
<evidence type="ECO:0000259" key="1">
    <source>
        <dbReference type="Pfam" id="PF08349"/>
    </source>
</evidence>
<dbReference type="STRING" id="406327.Mevan_0380"/>
<dbReference type="OrthoDB" id="2675at2157"/>
<keyword evidence="3" id="KW-1185">Reference proteome</keyword>
<feature type="domain" description="DUF1722" evidence="1">
    <location>
        <begin position="190"/>
        <end position="305"/>
    </location>
</feature>
<protein>
    <recommendedName>
        <fullName evidence="1">DUF1722 domain-containing protein</fullName>
    </recommendedName>
</protein>
<dbReference type="EMBL" id="CP000742">
    <property type="protein sequence ID" value="ABR54289.1"/>
    <property type="molecule type" value="Genomic_DNA"/>
</dbReference>
<dbReference type="PANTHER" id="PTHR30087">
    <property type="entry name" value="INNER MEMBRANE PROTEIN"/>
    <property type="match status" value="1"/>
</dbReference>
<dbReference type="PIRSF" id="PIRSF037004">
    <property type="entry name" value="UCP037004"/>
    <property type="match status" value="1"/>
</dbReference>
<dbReference type="AlphaFoldDB" id="A6UP67"/>